<evidence type="ECO:0000313" key="1">
    <source>
        <dbReference type="EMBL" id="GHG05555.1"/>
    </source>
</evidence>
<reference evidence="1" key="1">
    <citation type="journal article" date="2014" name="Int. J. Syst. Evol. Microbiol.">
        <title>Complete genome sequence of Corynebacterium casei LMG S-19264T (=DSM 44701T), isolated from a smear-ripened cheese.</title>
        <authorList>
            <consortium name="US DOE Joint Genome Institute (JGI-PGF)"/>
            <person name="Walter F."/>
            <person name="Albersmeier A."/>
            <person name="Kalinowski J."/>
            <person name="Ruckert C."/>
        </authorList>
    </citation>
    <scope>NUCLEOTIDE SEQUENCE</scope>
    <source>
        <strain evidence="1">JCM 4122</strain>
    </source>
</reference>
<accession>A0A919BRU0</accession>
<organism evidence="1 2">
    <name type="scientific">Streptomyces filamentosus</name>
    <name type="common">Streptomyces roseosporus</name>
    <dbReference type="NCBI Taxonomy" id="67294"/>
    <lineage>
        <taxon>Bacteria</taxon>
        <taxon>Bacillati</taxon>
        <taxon>Actinomycetota</taxon>
        <taxon>Actinomycetes</taxon>
        <taxon>Kitasatosporales</taxon>
        <taxon>Streptomycetaceae</taxon>
        <taxon>Streptomyces</taxon>
    </lineage>
</organism>
<keyword evidence="2" id="KW-1185">Reference proteome</keyword>
<evidence type="ECO:0000313" key="2">
    <source>
        <dbReference type="Proteomes" id="UP000632849"/>
    </source>
</evidence>
<protein>
    <submittedName>
        <fullName evidence="1">Uncharacterized protein</fullName>
    </submittedName>
</protein>
<proteinExistence type="predicted"/>
<name>A0A919BRU0_STRFL</name>
<sequence length="223" mass="24533">MGVSAHVHALAHKPLTVLAVADFIGYPSEPQVPEEAVEEVVERRGWSWADDLVCESLLTDHGHVLFSERHVPFGFPGTRHFLVFGEVYPVDKDDDEMANGPWLFPLLDDWQKQPGWTGKRPATVEDCEGVLTRAAQAVTVCLGSTPERTIVSDAAVVTGPAMTHRIWRTPSHALVLGPHADNGPYGYLTHLQLSLTALACAPDLPPAHDTDALNRWITDHVDW</sequence>
<dbReference type="EMBL" id="BNBE01000002">
    <property type="protein sequence ID" value="GHG05555.1"/>
    <property type="molecule type" value="Genomic_DNA"/>
</dbReference>
<dbReference type="AlphaFoldDB" id="A0A919BRU0"/>
<reference evidence="1" key="2">
    <citation type="submission" date="2020-09" db="EMBL/GenBank/DDBJ databases">
        <authorList>
            <person name="Sun Q."/>
            <person name="Ohkuma M."/>
        </authorList>
    </citation>
    <scope>NUCLEOTIDE SEQUENCE</scope>
    <source>
        <strain evidence="1">JCM 4122</strain>
    </source>
</reference>
<gene>
    <name evidence="1" type="ORF">GCM10017667_40510</name>
</gene>
<comment type="caution">
    <text evidence="1">The sequence shown here is derived from an EMBL/GenBank/DDBJ whole genome shotgun (WGS) entry which is preliminary data.</text>
</comment>
<dbReference type="Proteomes" id="UP000632849">
    <property type="component" value="Unassembled WGS sequence"/>
</dbReference>